<dbReference type="InParanoid" id="A0A6P8Q0M5"/>
<feature type="region of interest" description="Disordered" evidence="1">
    <location>
        <begin position="215"/>
        <end position="240"/>
    </location>
</feature>
<feature type="compositionally biased region" description="Polar residues" evidence="1">
    <location>
        <begin position="222"/>
        <end position="233"/>
    </location>
</feature>
<evidence type="ECO:0000313" key="3">
    <source>
        <dbReference type="RefSeq" id="XP_033793667.1"/>
    </source>
</evidence>
<name>A0A6P8Q0M5_GEOSA</name>
<dbReference type="RefSeq" id="XP_033793667.1">
    <property type="nucleotide sequence ID" value="XM_033937776.1"/>
</dbReference>
<protein>
    <submittedName>
        <fullName evidence="3">Uncharacterized protein LOC117357342</fullName>
    </submittedName>
</protein>
<evidence type="ECO:0000313" key="2">
    <source>
        <dbReference type="Proteomes" id="UP000515159"/>
    </source>
</evidence>
<organism evidence="2 3">
    <name type="scientific">Geotrypetes seraphini</name>
    <name type="common">Gaboon caecilian</name>
    <name type="synonym">Caecilia seraphini</name>
    <dbReference type="NCBI Taxonomy" id="260995"/>
    <lineage>
        <taxon>Eukaryota</taxon>
        <taxon>Metazoa</taxon>
        <taxon>Chordata</taxon>
        <taxon>Craniata</taxon>
        <taxon>Vertebrata</taxon>
        <taxon>Euteleostomi</taxon>
        <taxon>Amphibia</taxon>
        <taxon>Gymnophiona</taxon>
        <taxon>Geotrypetes</taxon>
    </lineage>
</organism>
<keyword evidence="2" id="KW-1185">Reference proteome</keyword>
<accession>A0A6P8Q0M5</accession>
<reference evidence="3" key="1">
    <citation type="submission" date="2025-08" db="UniProtKB">
        <authorList>
            <consortium name="RefSeq"/>
        </authorList>
    </citation>
    <scope>IDENTIFICATION</scope>
</reference>
<dbReference type="AlphaFoldDB" id="A0A6P8Q0M5"/>
<dbReference type="KEGG" id="gsh:117357342"/>
<proteinExistence type="predicted"/>
<dbReference type="GeneID" id="117357342"/>
<sequence length="240" mass="23766">MPAGTYGSGWGVPVGMPGGVLPGPASLFTWSPQVPSFFPGGREVGALDVGGAGVAERPSVSGSERSSALGGVVAAGGGVTGSPLLSSTLPGVAVHGISASTSGMAAPAGAAASGVSAVRSTDPGSSSSQVSAVGARSSSRGFADASSFMDPGQEGIWEMLRLFQWPQFLLVDRWSLLRSLGGRAGVDSPRWSSSWSGSAGPSCFLVGPTQDAMESTAVADGASQSPTQSSGHVTYSFRGK</sequence>
<dbReference type="Proteomes" id="UP000515159">
    <property type="component" value="Chromosome 3"/>
</dbReference>
<gene>
    <name evidence="3" type="primary">LOC117357342</name>
</gene>
<evidence type="ECO:0000256" key="1">
    <source>
        <dbReference type="SAM" id="MobiDB-lite"/>
    </source>
</evidence>